<proteinExistence type="predicted"/>
<evidence type="ECO:0000256" key="5">
    <source>
        <dbReference type="PIRNR" id="PIRNR026640"/>
    </source>
</evidence>
<dbReference type="InterPro" id="IPR008240">
    <property type="entry name" value="Chorismate_mutase_periplasmic"/>
</dbReference>
<dbReference type="SMART" id="SM00830">
    <property type="entry name" value="CM_2"/>
    <property type="match status" value="1"/>
</dbReference>
<keyword evidence="4 5" id="KW-0413">Isomerase</keyword>
<dbReference type="PROSITE" id="PS51257">
    <property type="entry name" value="PROKAR_LIPOPROTEIN"/>
    <property type="match status" value="1"/>
</dbReference>
<keyword evidence="3" id="KW-0732">Signal</keyword>
<dbReference type="STRING" id="291331.XOO0734"/>
<reference evidence="8 9" key="1">
    <citation type="journal article" date="2005" name="Nucleic Acids Res.">
        <title>The genome sequence of Xanthomonas oryzae pathovar oryzae KACC10331, the bacterial blight pathogen of rice.</title>
        <authorList>
            <person name="Lee B.M."/>
            <person name="Park Y.J."/>
            <person name="Park D.S."/>
            <person name="Kang H.W."/>
            <person name="Kim J.G."/>
            <person name="Song E.S."/>
            <person name="Park I.C."/>
            <person name="Yoon U.H."/>
            <person name="Hahn J.H."/>
            <person name="Koo B.S."/>
            <person name="Lee G.B."/>
            <person name="Kim H."/>
            <person name="Park H.S."/>
            <person name="Yoon K.O."/>
            <person name="Kim J.H."/>
            <person name="Jung C.H."/>
            <person name="Koh N.H."/>
            <person name="Seo J.S."/>
            <person name="Go S.J."/>
        </authorList>
    </citation>
    <scope>NUCLEOTIDE SEQUENCE [LARGE SCALE GENOMIC DNA]</scope>
    <source>
        <strain evidence="9">KACC10331 / KXO85</strain>
    </source>
</reference>
<feature type="domain" description="Chorismate mutase" evidence="7">
    <location>
        <begin position="1"/>
        <end position="109"/>
    </location>
</feature>
<dbReference type="SUPFAM" id="SSF48600">
    <property type="entry name" value="Chorismate mutase II"/>
    <property type="match status" value="1"/>
</dbReference>
<evidence type="ECO:0000256" key="4">
    <source>
        <dbReference type="ARBA" id="ARBA00023235"/>
    </source>
</evidence>
<feature type="coiled-coil region" evidence="6">
    <location>
        <begin position="126"/>
        <end position="153"/>
    </location>
</feature>
<sequence>MARSIDGIRAYIVTGLLAAGLLLGCALPARSQPPLDLLMDRIVQRNAIGDAVALSKWDSGKPVLDQAREAAVLQRVRDQAPAHGLDADDAARFFGQQIEANKSVQYALLNRWHERGRAPDTARPDLAALRTRLDQLQGELLDALADVASARSAPDCPASTARAASHYAKQWQLDALHHAALVRGLGDFCH</sequence>
<dbReference type="EMBL" id="AE013598">
    <property type="protein sequence ID" value="AAW73988.1"/>
    <property type="molecule type" value="Genomic_DNA"/>
</dbReference>
<dbReference type="HOGENOM" id="CLU_090313_2_1_6"/>
<accession>Q5H4Y2</accession>
<organism evidence="8 9">
    <name type="scientific">Xanthomonas oryzae pv. oryzae (strain KACC10331 / KXO85)</name>
    <dbReference type="NCBI Taxonomy" id="291331"/>
    <lineage>
        <taxon>Bacteria</taxon>
        <taxon>Pseudomonadati</taxon>
        <taxon>Pseudomonadota</taxon>
        <taxon>Gammaproteobacteria</taxon>
        <taxon>Lysobacterales</taxon>
        <taxon>Lysobacteraceae</taxon>
        <taxon>Xanthomonas</taxon>
    </lineage>
</organism>
<dbReference type="KEGG" id="xoo:XOO0734"/>
<evidence type="ECO:0000256" key="3">
    <source>
        <dbReference type="ARBA" id="ARBA00022729"/>
    </source>
</evidence>
<comment type="catalytic activity">
    <reaction evidence="5">
        <text>chorismate = prephenate</text>
        <dbReference type="Rhea" id="RHEA:13897"/>
        <dbReference type="ChEBI" id="CHEBI:29748"/>
        <dbReference type="ChEBI" id="CHEBI:29934"/>
        <dbReference type="EC" id="5.4.99.5"/>
    </reaction>
</comment>
<evidence type="ECO:0000256" key="6">
    <source>
        <dbReference type="SAM" id="Coils"/>
    </source>
</evidence>
<dbReference type="NCBIfam" id="NF006741">
    <property type="entry name" value="PRK09269.1"/>
    <property type="match status" value="1"/>
</dbReference>
<gene>
    <name evidence="8" type="primary">pheA</name>
    <name evidence="8" type="ordered locus">XOO0734</name>
</gene>
<dbReference type="InterPro" id="IPR002701">
    <property type="entry name" value="CM_II_prokaryot"/>
</dbReference>
<evidence type="ECO:0000256" key="1">
    <source>
        <dbReference type="ARBA" id="ARBA00004817"/>
    </source>
</evidence>
<evidence type="ECO:0000313" key="8">
    <source>
        <dbReference type="EMBL" id="AAW73988.1"/>
    </source>
</evidence>
<keyword evidence="6" id="KW-0175">Coiled coil</keyword>
<evidence type="ECO:0000256" key="2">
    <source>
        <dbReference type="ARBA" id="ARBA00012404"/>
    </source>
</evidence>
<dbReference type="Gene3D" id="1.20.59.10">
    <property type="entry name" value="Chorismate mutase"/>
    <property type="match status" value="1"/>
</dbReference>
<dbReference type="GO" id="GO:0004106">
    <property type="term" value="F:chorismate mutase activity"/>
    <property type="evidence" value="ECO:0007669"/>
    <property type="project" value="UniProtKB-EC"/>
</dbReference>
<dbReference type="NCBIfam" id="TIGR01806">
    <property type="entry name" value="CM_mono2"/>
    <property type="match status" value="1"/>
</dbReference>
<protein>
    <recommendedName>
        <fullName evidence="2 5">Chorismate mutase</fullName>
        <ecNumber evidence="2 5">5.4.99.5</ecNumber>
    </recommendedName>
</protein>
<dbReference type="InterPro" id="IPR051331">
    <property type="entry name" value="Chorismate_mutase-related"/>
</dbReference>
<dbReference type="Proteomes" id="UP000006735">
    <property type="component" value="Chromosome"/>
</dbReference>
<keyword evidence="9" id="KW-1185">Reference proteome</keyword>
<dbReference type="PIRSF" id="PIRSF026640">
    <property type="entry name" value="Peripl_chor_mut"/>
    <property type="match status" value="1"/>
</dbReference>
<evidence type="ECO:0000313" key="9">
    <source>
        <dbReference type="Proteomes" id="UP000006735"/>
    </source>
</evidence>
<dbReference type="PROSITE" id="PS51168">
    <property type="entry name" value="CHORISMATE_MUT_2"/>
    <property type="match status" value="1"/>
</dbReference>
<dbReference type="Pfam" id="PF01817">
    <property type="entry name" value="CM_2"/>
    <property type="match status" value="1"/>
</dbReference>
<dbReference type="UniPathway" id="UPA00120">
    <property type="reaction ID" value="UER00203"/>
</dbReference>
<dbReference type="PANTHER" id="PTHR38041">
    <property type="entry name" value="CHORISMATE MUTASE"/>
    <property type="match status" value="1"/>
</dbReference>
<dbReference type="PHI-base" id="PHI:2470"/>
<dbReference type="InterPro" id="IPR036263">
    <property type="entry name" value="Chorismate_II_sf"/>
</dbReference>
<comment type="pathway">
    <text evidence="1 5">Metabolic intermediate biosynthesis; prephenate biosynthesis; prephenate from chorismate: step 1/1.</text>
</comment>
<name>Q5H4Y2_XANOR</name>
<dbReference type="GO" id="GO:0009697">
    <property type="term" value="P:salicylic acid biosynthetic process"/>
    <property type="evidence" value="ECO:0007669"/>
    <property type="project" value="TreeGrafter"/>
</dbReference>
<dbReference type="InterPro" id="IPR036979">
    <property type="entry name" value="CM_dom_sf"/>
</dbReference>
<dbReference type="GO" id="GO:0046417">
    <property type="term" value="P:chorismate metabolic process"/>
    <property type="evidence" value="ECO:0007669"/>
    <property type="project" value="InterPro"/>
</dbReference>
<dbReference type="AlphaFoldDB" id="Q5H4Y2"/>
<dbReference type="PANTHER" id="PTHR38041:SF2">
    <property type="entry name" value="SECRETED CHORISMATE MUTASE"/>
    <property type="match status" value="1"/>
</dbReference>
<comment type="function">
    <text evidence="5">Catalyzes the Claisen rearrangement of chorismate to prephenate.</text>
</comment>
<dbReference type="EC" id="5.4.99.5" evidence="2 5"/>
<evidence type="ECO:0000259" key="7">
    <source>
        <dbReference type="PROSITE" id="PS51168"/>
    </source>
</evidence>